<dbReference type="AlphaFoldDB" id="A0A7X0XJ65"/>
<evidence type="ECO:0000256" key="4">
    <source>
        <dbReference type="ARBA" id="ARBA00022989"/>
    </source>
</evidence>
<dbReference type="GO" id="GO:0033573">
    <property type="term" value="C:high-affinity iron permease complex"/>
    <property type="evidence" value="ECO:0007669"/>
    <property type="project" value="InterPro"/>
</dbReference>
<keyword evidence="5 6" id="KW-0472">Membrane</keyword>
<dbReference type="EMBL" id="JAARRW010000003">
    <property type="protein sequence ID" value="MBC1562008.1"/>
    <property type="molecule type" value="Genomic_DNA"/>
</dbReference>
<evidence type="ECO:0000256" key="5">
    <source>
        <dbReference type="ARBA" id="ARBA00023136"/>
    </source>
</evidence>
<dbReference type="InterPro" id="IPR004923">
    <property type="entry name" value="FTR1/Fip1/EfeU"/>
</dbReference>
<comment type="subcellular location">
    <subcellularLocation>
        <location evidence="1">Membrane</location>
        <topology evidence="1">Multi-pass membrane protein</topology>
    </subcellularLocation>
</comment>
<dbReference type="Pfam" id="PF03239">
    <property type="entry name" value="FTR1"/>
    <property type="match status" value="1"/>
</dbReference>
<feature type="transmembrane region" description="Helical" evidence="6">
    <location>
        <begin position="416"/>
        <end position="444"/>
    </location>
</feature>
<protein>
    <submittedName>
        <fullName evidence="7">FTR1 family iron permease</fullName>
    </submittedName>
</protein>
<feature type="transmembrane region" description="Helical" evidence="6">
    <location>
        <begin position="271"/>
        <end position="294"/>
    </location>
</feature>
<gene>
    <name evidence="7" type="ORF">HB902_07965</name>
</gene>
<dbReference type="RefSeq" id="WP_185429920.1">
    <property type="nucleotide sequence ID" value="NZ_JAARRW010000003.1"/>
</dbReference>
<dbReference type="PANTHER" id="PTHR31632:SF2">
    <property type="entry name" value="PLASMA MEMBRANE IRON PERMEASE"/>
    <property type="match status" value="1"/>
</dbReference>
<evidence type="ECO:0000256" key="3">
    <source>
        <dbReference type="ARBA" id="ARBA00022692"/>
    </source>
</evidence>
<dbReference type="Proteomes" id="UP000541955">
    <property type="component" value="Unassembled WGS sequence"/>
</dbReference>
<dbReference type="GO" id="GO:0015093">
    <property type="term" value="F:ferrous iron transmembrane transporter activity"/>
    <property type="evidence" value="ECO:0007669"/>
    <property type="project" value="TreeGrafter"/>
</dbReference>
<accession>A0A7X0XJ65</accession>
<feature type="transmembrane region" description="Helical" evidence="6">
    <location>
        <begin position="383"/>
        <end position="404"/>
    </location>
</feature>
<feature type="transmembrane region" description="Helical" evidence="6">
    <location>
        <begin position="464"/>
        <end position="482"/>
    </location>
</feature>
<evidence type="ECO:0000256" key="1">
    <source>
        <dbReference type="ARBA" id="ARBA00004141"/>
    </source>
</evidence>
<name>A0A7X0XJ65_9LIST</name>
<evidence type="ECO:0000256" key="6">
    <source>
        <dbReference type="SAM" id="Phobius"/>
    </source>
</evidence>
<evidence type="ECO:0000313" key="8">
    <source>
        <dbReference type="Proteomes" id="UP000541955"/>
    </source>
</evidence>
<evidence type="ECO:0000313" key="7">
    <source>
        <dbReference type="EMBL" id="MBC1562008.1"/>
    </source>
</evidence>
<keyword evidence="3 6" id="KW-0812">Transmembrane</keyword>
<organism evidence="7 8">
    <name type="scientific">Listeria booriae</name>
    <dbReference type="NCBI Taxonomy" id="1552123"/>
    <lineage>
        <taxon>Bacteria</taxon>
        <taxon>Bacillati</taxon>
        <taxon>Bacillota</taxon>
        <taxon>Bacilli</taxon>
        <taxon>Bacillales</taxon>
        <taxon>Listeriaceae</taxon>
        <taxon>Listeria</taxon>
    </lineage>
</organism>
<evidence type="ECO:0000256" key="2">
    <source>
        <dbReference type="ARBA" id="ARBA00008333"/>
    </source>
</evidence>
<reference evidence="7 8" key="1">
    <citation type="submission" date="2020-03" db="EMBL/GenBank/DDBJ databases">
        <title>Soil Listeria distribution.</title>
        <authorList>
            <person name="Liao J."/>
            <person name="Wiedmann M."/>
        </authorList>
    </citation>
    <scope>NUCLEOTIDE SEQUENCE [LARGE SCALE GENOMIC DNA]</scope>
    <source>
        <strain evidence="7 8">FSL L7-1387</strain>
    </source>
</reference>
<dbReference type="PANTHER" id="PTHR31632">
    <property type="entry name" value="IRON TRANSPORTER FTH1"/>
    <property type="match status" value="1"/>
</dbReference>
<proteinExistence type="inferred from homology"/>
<comment type="similarity">
    <text evidence="2">Belongs to the oxidase-dependent Fe transporter (OFeT) (TC 9.A.10.1) family.</text>
</comment>
<comment type="caution">
    <text evidence="7">The sequence shown here is derived from an EMBL/GenBank/DDBJ whole genome shotgun (WGS) entry which is preliminary data.</text>
</comment>
<feature type="transmembrane region" description="Helical" evidence="6">
    <location>
        <begin position="306"/>
        <end position="325"/>
    </location>
</feature>
<sequence>MIIIFNCERDGVLKGRIWRSLLLLIFVIVLFPKGVMAAEKPDISEAEKAVKQTMVALDKADFDQAKVAFQGGKLWWTRNKQDVKGKSYDLAQQMDRQVAVVSLGILNGEAKTATDGLQVFQGLLRDYRDGTYTDNNGNTKITLASYIKKLGETRQLVENKDWDAADQQVQDLQKQWLSVEGDVVSQSQVAYDNMERDLMLLAAYVQDPTKQERTADVLDGMEDTLKPFANVTYTWFDAALIPFREGLEALLIVATLLTFAKRAKTPNARKWIVGGTAAGLLVSLVLGLIVAVWLSTLAFGKNNTLINGWTGVIASLMMLYVSYWLHSNSDMAKWNNYMATKSDQAISNGKMISFAVLAFLAIMREGLETVIFLIGMVGRMSTAELITGILVGLGVLCIIAVVMLKFSVHLPLKPFFMISSAIVFYLCFKFMGSGIHSLQLAGVIPATVQDYLPSIPALSIYPSWYSLLPQLIFVLVAVVILVRSALKKRAMKQLVDKGVNG</sequence>
<feature type="transmembrane region" description="Helical" evidence="6">
    <location>
        <begin position="345"/>
        <end position="363"/>
    </location>
</feature>
<keyword evidence="4 6" id="KW-1133">Transmembrane helix</keyword>